<dbReference type="EMBL" id="JBHTOD010000017">
    <property type="protein sequence ID" value="MFD1456690.1"/>
    <property type="molecule type" value="Genomic_DNA"/>
</dbReference>
<evidence type="ECO:0000313" key="2">
    <source>
        <dbReference type="EMBL" id="MFD1456690.1"/>
    </source>
</evidence>
<proteinExistence type="predicted"/>
<dbReference type="RefSeq" id="WP_203647144.1">
    <property type="nucleotide sequence ID" value="NZ_BOLN01000017.1"/>
</dbReference>
<reference evidence="3" key="1">
    <citation type="journal article" date="2019" name="Int. J. Syst. Evol. Microbiol.">
        <title>The Global Catalogue of Microorganisms (GCM) 10K type strain sequencing project: providing services to taxonomists for standard genome sequencing and annotation.</title>
        <authorList>
            <consortium name="The Broad Institute Genomics Platform"/>
            <consortium name="The Broad Institute Genome Sequencing Center for Infectious Disease"/>
            <person name="Wu L."/>
            <person name="Ma J."/>
        </authorList>
    </citation>
    <scope>NUCLEOTIDE SEQUENCE [LARGE SCALE GENOMIC DNA]</scope>
    <source>
        <strain evidence="3">CCM 8979</strain>
    </source>
</reference>
<organism evidence="2 3">
    <name type="scientific">Levilactobacillus lanxiensis</name>
    <dbReference type="NCBI Taxonomy" id="2799568"/>
    <lineage>
        <taxon>Bacteria</taxon>
        <taxon>Bacillati</taxon>
        <taxon>Bacillota</taxon>
        <taxon>Bacilli</taxon>
        <taxon>Lactobacillales</taxon>
        <taxon>Lactobacillaceae</taxon>
        <taxon>Levilactobacillus</taxon>
    </lineage>
</organism>
<gene>
    <name evidence="2" type="ORF">ACFQ44_13605</name>
</gene>
<evidence type="ECO:0000313" key="3">
    <source>
        <dbReference type="Proteomes" id="UP001597189"/>
    </source>
</evidence>
<comment type="caution">
    <text evidence="2">The sequence shown here is derived from an EMBL/GenBank/DDBJ whole genome shotgun (WGS) entry which is preliminary data.</text>
</comment>
<accession>A0ABW4D7Z1</accession>
<keyword evidence="1" id="KW-0732">Signal</keyword>
<feature type="signal peptide" evidence="1">
    <location>
        <begin position="1"/>
        <end position="23"/>
    </location>
</feature>
<keyword evidence="3" id="KW-1185">Reference proteome</keyword>
<feature type="chain" id="PRO_5046243706" evidence="1">
    <location>
        <begin position="24"/>
        <end position="136"/>
    </location>
</feature>
<name>A0ABW4D7Z1_9LACO</name>
<evidence type="ECO:0000256" key="1">
    <source>
        <dbReference type="SAM" id="SignalP"/>
    </source>
</evidence>
<protein>
    <submittedName>
        <fullName evidence="2">Uncharacterized protein</fullName>
    </submittedName>
</protein>
<dbReference type="Proteomes" id="UP001597189">
    <property type="component" value="Unassembled WGS sequence"/>
</dbReference>
<sequence length="136" mass="15190">MLKKSLLLIVALLTIGGSTIAAAPVVPAEAATHHVIKWHGKKYRSKYTVKQMRRKFHLKYYKTKDIAHVTWVHNRFLGISKGANVHTGAGSETHAHGAVTHKGHYAMFMTDQLDGGNAYSLEYINLKTGKHYHDQA</sequence>